<keyword evidence="1" id="KW-0472">Membrane</keyword>
<dbReference type="AlphaFoldDB" id="A0A5K7YED2"/>
<name>A0A5K7YED2_9BACT</name>
<dbReference type="EMBL" id="AP021874">
    <property type="protein sequence ID" value="BBO67013.1"/>
    <property type="molecule type" value="Genomic_DNA"/>
</dbReference>
<proteinExistence type="predicted"/>
<dbReference type="RefSeq" id="WP_155315318.1">
    <property type="nucleotide sequence ID" value="NZ_AP021874.1"/>
</dbReference>
<dbReference type="OrthoDB" id="5422165at2"/>
<dbReference type="KEGG" id="dalk:DSCA_09430"/>
<keyword evidence="1" id="KW-1133">Transmembrane helix</keyword>
<protein>
    <submittedName>
        <fullName evidence="2">Uncharacterized protein</fullName>
    </submittedName>
</protein>
<feature type="transmembrane region" description="Helical" evidence="1">
    <location>
        <begin position="47"/>
        <end position="65"/>
    </location>
</feature>
<reference evidence="2 3" key="1">
    <citation type="submission" date="2019-11" db="EMBL/GenBank/DDBJ databases">
        <title>Comparative genomics of hydrocarbon-degrading Desulfosarcina strains.</title>
        <authorList>
            <person name="Watanabe M."/>
            <person name="Kojima H."/>
            <person name="Fukui M."/>
        </authorList>
    </citation>
    <scope>NUCLEOTIDE SEQUENCE [LARGE SCALE GENOMIC DNA]</scope>
    <source>
        <strain evidence="2 3">PL12</strain>
    </source>
</reference>
<organism evidence="2 3">
    <name type="scientific">Desulfosarcina alkanivorans</name>
    <dbReference type="NCBI Taxonomy" id="571177"/>
    <lineage>
        <taxon>Bacteria</taxon>
        <taxon>Pseudomonadati</taxon>
        <taxon>Thermodesulfobacteriota</taxon>
        <taxon>Desulfobacteria</taxon>
        <taxon>Desulfobacterales</taxon>
        <taxon>Desulfosarcinaceae</taxon>
        <taxon>Desulfosarcina</taxon>
    </lineage>
</organism>
<gene>
    <name evidence="2" type="ORF">DSCA_09430</name>
</gene>
<dbReference type="Proteomes" id="UP000427906">
    <property type="component" value="Chromosome"/>
</dbReference>
<keyword evidence="3" id="KW-1185">Reference proteome</keyword>
<evidence type="ECO:0000313" key="3">
    <source>
        <dbReference type="Proteomes" id="UP000427906"/>
    </source>
</evidence>
<accession>A0A5K7YED2</accession>
<keyword evidence="1" id="KW-0812">Transmembrane</keyword>
<evidence type="ECO:0000256" key="1">
    <source>
        <dbReference type="SAM" id="Phobius"/>
    </source>
</evidence>
<sequence length="75" mass="8502">MSLKPKQVTCQCGHTFTSSRDRAWCEHCASAVYYHAKDKNKHKLNHIYVTGVIVAVISFLTYVFMELIASPLLSL</sequence>
<evidence type="ECO:0000313" key="2">
    <source>
        <dbReference type="EMBL" id="BBO67013.1"/>
    </source>
</evidence>